<comment type="caution">
    <text evidence="1">The sequence shown here is derived from an EMBL/GenBank/DDBJ whole genome shotgun (WGS) entry which is preliminary data.</text>
</comment>
<accession>A0AAP0CJI7</accession>
<dbReference type="InterPro" id="IPR011989">
    <property type="entry name" value="ARM-like"/>
</dbReference>
<sequence>MEQHLLSNFEQILTNPTKSSLKPFSIARSLILNPSTTDQTISSIIQTLSTNPQFHLHHVITLLSEIPILRPHFSATITAVLRSLSLTRPDIPPRAAALALSTLLSLPPPSDSDLVPSFSEMTEAVFLSLCFGSCVPVRHRLLLEAEKFDVRASILLTVFLGFSKDPYPYVRKAALDGLIGLRDRIVVEDRGMIEGCYLRGVELLSDAEEGVRCSAVHMVSEWGKLLVANSDDKRKMDLSDALFVEIKE</sequence>
<dbReference type="GO" id="GO:0005768">
    <property type="term" value="C:endosome"/>
    <property type="evidence" value="ECO:0007669"/>
    <property type="project" value="TreeGrafter"/>
</dbReference>
<dbReference type="EMBL" id="JBCNJP010000023">
    <property type="protein sequence ID" value="KAK9057865.1"/>
    <property type="molecule type" value="Genomic_DNA"/>
</dbReference>
<keyword evidence="2" id="KW-1185">Reference proteome</keyword>
<evidence type="ECO:0000313" key="1">
    <source>
        <dbReference type="EMBL" id="KAK9057865.1"/>
    </source>
</evidence>
<protein>
    <submittedName>
        <fullName evidence="1">Uncharacterized protein</fullName>
    </submittedName>
</protein>
<dbReference type="PANTHER" id="PTHR20938">
    <property type="entry name" value="INTEGRATOR COMPLEX SUBUNIT 4"/>
    <property type="match status" value="1"/>
</dbReference>
<dbReference type="InterPro" id="IPR016024">
    <property type="entry name" value="ARM-type_fold"/>
</dbReference>
<dbReference type="AlphaFoldDB" id="A0AAP0CJI7"/>
<dbReference type="GO" id="GO:0010496">
    <property type="term" value="P:intercellular transport"/>
    <property type="evidence" value="ECO:0007669"/>
    <property type="project" value="TreeGrafter"/>
</dbReference>
<organism evidence="1 2">
    <name type="scientific">Deinandra increscens subsp. villosa</name>
    <dbReference type="NCBI Taxonomy" id="3103831"/>
    <lineage>
        <taxon>Eukaryota</taxon>
        <taxon>Viridiplantae</taxon>
        <taxon>Streptophyta</taxon>
        <taxon>Embryophyta</taxon>
        <taxon>Tracheophyta</taxon>
        <taxon>Spermatophyta</taxon>
        <taxon>Magnoliopsida</taxon>
        <taxon>eudicotyledons</taxon>
        <taxon>Gunneridae</taxon>
        <taxon>Pentapetalae</taxon>
        <taxon>asterids</taxon>
        <taxon>campanulids</taxon>
        <taxon>Asterales</taxon>
        <taxon>Asteraceae</taxon>
        <taxon>Asteroideae</taxon>
        <taxon>Heliantheae alliance</taxon>
        <taxon>Madieae</taxon>
        <taxon>Madiinae</taxon>
        <taxon>Deinandra</taxon>
    </lineage>
</organism>
<dbReference type="Gene3D" id="1.25.10.10">
    <property type="entry name" value="Leucine-rich Repeat Variant"/>
    <property type="match status" value="1"/>
</dbReference>
<proteinExistence type="predicted"/>
<dbReference type="PANTHER" id="PTHR20938:SF0">
    <property type="entry name" value="INTEGRATOR COMPLEX SUBUNIT 4"/>
    <property type="match status" value="1"/>
</dbReference>
<dbReference type="Proteomes" id="UP001408789">
    <property type="component" value="Unassembled WGS sequence"/>
</dbReference>
<gene>
    <name evidence="1" type="ORF">SSX86_022704</name>
</gene>
<evidence type="ECO:0000313" key="2">
    <source>
        <dbReference type="Proteomes" id="UP001408789"/>
    </source>
</evidence>
<dbReference type="SUPFAM" id="SSF48371">
    <property type="entry name" value="ARM repeat"/>
    <property type="match status" value="1"/>
</dbReference>
<reference evidence="1 2" key="1">
    <citation type="submission" date="2024-04" db="EMBL/GenBank/DDBJ databases">
        <title>The reference genome of an endangered Asteraceae, Deinandra increscens subsp. villosa, native to the Central Coast of California.</title>
        <authorList>
            <person name="Guilliams M."/>
            <person name="Hasenstab-Lehman K."/>
            <person name="Meyer R."/>
            <person name="Mcevoy S."/>
        </authorList>
    </citation>
    <scope>NUCLEOTIDE SEQUENCE [LARGE SCALE GENOMIC DNA]</scope>
    <source>
        <tissue evidence="1">Leaf</tissue>
    </source>
</reference>
<name>A0AAP0CJI7_9ASTR</name>